<name>A0A6C0ELE4_9ZZZZ</name>
<feature type="domain" description="Minor capsid protein P9 transmembrane helices" evidence="2">
    <location>
        <begin position="8"/>
        <end position="72"/>
    </location>
</feature>
<keyword evidence="1" id="KW-0812">Transmembrane</keyword>
<evidence type="ECO:0000256" key="1">
    <source>
        <dbReference type="SAM" id="Phobius"/>
    </source>
</evidence>
<sequence>MTCVDKKFWLENLGALFSSIQVVPTHTMNLAQQLNSITRLLLIVFIIMLLFNFKYSVHFLVISIVFIIIIYYMQRKTMSKCQEKYSNPTVVEYYKPPSNYLYAGPQPSIPQNPKSVAPPPDMRKYAQTRMANKGGKEFAEAIIETPEKLPFCNDVVDVNSSFNFSMNQTLAGGDYGGKYRPNPKTLVAPIIKPPSHDLSYWRDNNLTTYSAINSEPGQIDMYASGYAVSTCCGYLNEGSELVPEPNQQIPQAVGGRADYKEGYGIVSPVPTVDNVFVPTLPVKEGYAEIVSPVPTVDNVFVPTMPYIKEGYERKNEKYTPLKTVENPNWAVVQPNQPGWVNTSCGYNPDQLFEAGLPANLPTGNCEQDPVFKQYNENLYTQTVTPGVYTRNQVNEPINSNIGISFQQQFEPTTCNRNDKGLNYLQHDPRIIEPAIFEPVTSVKEKAVYDNVYDPRFYGYGTSYRSYIDPVTGQPRYMYDDINAIRMPNYITRSKVDFLPYADSYGPVQAGSEFGNRLNPNIRELAQDSWMRDSLQFRNDMTERRMRKINSEMWQKRQFPHGPGQANSYKC</sequence>
<evidence type="ECO:0000259" key="2">
    <source>
        <dbReference type="Pfam" id="PF19066"/>
    </source>
</evidence>
<organism evidence="3">
    <name type="scientific">viral metagenome</name>
    <dbReference type="NCBI Taxonomy" id="1070528"/>
    <lineage>
        <taxon>unclassified sequences</taxon>
        <taxon>metagenomes</taxon>
        <taxon>organismal metagenomes</taxon>
    </lineage>
</organism>
<proteinExistence type="predicted"/>
<dbReference type="Pfam" id="PF19066">
    <property type="entry name" value="P9_TM"/>
    <property type="match status" value="1"/>
</dbReference>
<reference evidence="3" key="1">
    <citation type="journal article" date="2020" name="Nature">
        <title>Giant virus diversity and host interactions through global metagenomics.</title>
        <authorList>
            <person name="Schulz F."/>
            <person name="Roux S."/>
            <person name="Paez-Espino D."/>
            <person name="Jungbluth S."/>
            <person name="Walsh D.A."/>
            <person name="Denef V.J."/>
            <person name="McMahon K.D."/>
            <person name="Konstantinidis K.T."/>
            <person name="Eloe-Fadrosh E.A."/>
            <person name="Kyrpides N.C."/>
            <person name="Woyke T."/>
        </authorList>
    </citation>
    <scope>NUCLEOTIDE SEQUENCE</scope>
    <source>
        <strain evidence="3">GVMAG-M-3300005589-24</strain>
    </source>
</reference>
<feature type="transmembrane region" description="Helical" evidence="1">
    <location>
        <begin position="34"/>
        <end position="51"/>
    </location>
</feature>
<evidence type="ECO:0000313" key="3">
    <source>
        <dbReference type="EMBL" id="QHT29532.1"/>
    </source>
</evidence>
<keyword evidence="1" id="KW-0472">Membrane</keyword>
<protein>
    <recommendedName>
        <fullName evidence="2">Minor capsid protein P9 transmembrane helices domain-containing protein</fullName>
    </recommendedName>
</protein>
<dbReference type="EMBL" id="MN738878">
    <property type="protein sequence ID" value="QHT29532.1"/>
    <property type="molecule type" value="Genomic_DNA"/>
</dbReference>
<dbReference type="AlphaFoldDB" id="A0A6C0ELE4"/>
<keyword evidence="1" id="KW-1133">Transmembrane helix</keyword>
<accession>A0A6C0ELE4</accession>
<dbReference type="InterPro" id="IPR043915">
    <property type="entry name" value="P9_TM"/>
</dbReference>